<dbReference type="NCBIfam" id="TIGR01785">
    <property type="entry name" value="TonB-hemin"/>
    <property type="match status" value="1"/>
</dbReference>
<evidence type="ECO:0000259" key="16">
    <source>
        <dbReference type="Pfam" id="PF07715"/>
    </source>
</evidence>
<evidence type="ECO:0000256" key="12">
    <source>
        <dbReference type="RuleBase" id="RU003357"/>
    </source>
</evidence>
<dbReference type="InterPro" id="IPR011276">
    <property type="entry name" value="TonB_haem/Hb_rcpt"/>
</dbReference>
<dbReference type="CDD" id="cd01347">
    <property type="entry name" value="ligand_gated_channel"/>
    <property type="match status" value="1"/>
</dbReference>
<dbReference type="PROSITE" id="PS52016">
    <property type="entry name" value="TONB_DEPENDENT_REC_3"/>
    <property type="match status" value="1"/>
</dbReference>
<dbReference type="RefSeq" id="WP_085366291.1">
    <property type="nucleotide sequence ID" value="NZ_CAUJPZ010000023.1"/>
</dbReference>
<organism evidence="17 18">
    <name type="scientific">Neisseria dentiae</name>
    <dbReference type="NCBI Taxonomy" id="194197"/>
    <lineage>
        <taxon>Bacteria</taxon>
        <taxon>Pseudomonadati</taxon>
        <taxon>Pseudomonadota</taxon>
        <taxon>Betaproteobacteria</taxon>
        <taxon>Neisseriales</taxon>
        <taxon>Neisseriaceae</taxon>
        <taxon>Neisseria</taxon>
    </lineage>
</organism>
<evidence type="ECO:0000256" key="14">
    <source>
        <dbReference type="SAM" id="SignalP"/>
    </source>
</evidence>
<comment type="caution">
    <text evidence="17">The sequence shown here is derived from an EMBL/GenBank/DDBJ whole genome shotgun (WGS) entry which is preliminary data.</text>
</comment>
<evidence type="ECO:0000256" key="2">
    <source>
        <dbReference type="ARBA" id="ARBA00009810"/>
    </source>
</evidence>
<feature type="domain" description="TonB-dependent receptor plug" evidence="16">
    <location>
        <begin position="51"/>
        <end position="157"/>
    </location>
</feature>
<dbReference type="Gene3D" id="2.170.130.10">
    <property type="entry name" value="TonB-dependent receptor, plug domain"/>
    <property type="match status" value="1"/>
</dbReference>
<evidence type="ECO:0000259" key="15">
    <source>
        <dbReference type="Pfam" id="PF00593"/>
    </source>
</evidence>
<dbReference type="AlphaFoldDB" id="A0A1X3D717"/>
<proteinExistence type="inferred from homology"/>
<dbReference type="NCBIfam" id="TIGR01786">
    <property type="entry name" value="TonB-hemlactrns"/>
    <property type="match status" value="1"/>
</dbReference>
<keyword evidence="10 11" id="KW-0998">Cell outer membrane</keyword>
<dbReference type="GO" id="GO:0015344">
    <property type="term" value="F:siderophore uptake transmembrane transporter activity"/>
    <property type="evidence" value="ECO:0007669"/>
    <property type="project" value="TreeGrafter"/>
</dbReference>
<feature type="signal peptide" evidence="14">
    <location>
        <begin position="1"/>
        <end position="20"/>
    </location>
</feature>
<dbReference type="InterPro" id="IPR000531">
    <property type="entry name" value="Beta-barrel_TonB"/>
</dbReference>
<comment type="subcellular location">
    <subcellularLocation>
        <location evidence="1 11">Cell outer membrane</location>
        <topology evidence="1 11">Multi-pass membrane protein</topology>
    </subcellularLocation>
</comment>
<evidence type="ECO:0000313" key="17">
    <source>
        <dbReference type="EMBL" id="OSI15542.1"/>
    </source>
</evidence>
<dbReference type="GO" id="GO:0044718">
    <property type="term" value="P:siderophore transmembrane transport"/>
    <property type="evidence" value="ECO:0007669"/>
    <property type="project" value="TreeGrafter"/>
</dbReference>
<dbReference type="Pfam" id="PF00593">
    <property type="entry name" value="TonB_dep_Rec_b-barrel"/>
    <property type="match status" value="1"/>
</dbReference>
<evidence type="ECO:0000256" key="8">
    <source>
        <dbReference type="ARBA" id="ARBA00023136"/>
    </source>
</evidence>
<evidence type="ECO:0000313" key="18">
    <source>
        <dbReference type="Proteomes" id="UP000193118"/>
    </source>
</evidence>
<dbReference type="SUPFAM" id="SSF56935">
    <property type="entry name" value="Porins"/>
    <property type="match status" value="1"/>
</dbReference>
<dbReference type="GeneID" id="94580831"/>
<sequence length="733" mass="80539">MKLKPAACAVVLAFAAPALYAESVRPETAELETITVTADRNAQKLDLAAPNVAVVSRQTLNQAAAANLDDVFLYEPGVWVPSDNTRRGNAGVNIRGIDGNRILMMVDGVRLPEAYAGGGSNGAISGRDLVEPDTLKQADIVKGPYSALYGSDALGGVVNLATYSPRDFVDADKPYHFGLKYGYRSRDNSHGVTATAAGYTENAEGLLMLTRRQGHETKNKGSVDTRDSRRTKNNPQDNNGYNILAKGNIGNENHRLEAVFEQFYRKNETELLNTLGSSSVVRGPTTVTTTQSLAEAYDSARRQRFGLGYRYMGGGRLKEAEIMLYRQQLKAQDDAVNTSETAINGRTVGSGVRYSDYGFDQTANGISSRAVAEFDTGRLKHTVVAGAEFKHVDTERSRDSTTVNSDGSTSKSYAGSLYPNKTFPDSKRRTFSVYAQDSIAFANGVVLTPALRYEYEKLKPQIDQAYLNANPESLPQNFSDSAITPSLRLSWPMGDAFTGFATYSQGFRTPPFDSATMSFSNTQHGYQIVPNNNLKSERSNSFELGLKYKGENSKAQVTAFYNRYRDFINRQLIGTENGVLVYQYGNLDKVKTYGIEAAASHRLNDAWHLNGSIAWMRGEDGEGKPLDTAYPLNGVLGLDYVQEKWGAGAKLRWAAKQKRVSDESFFKTPGYGVWDIGAWYKPVKNVELGLNLYNLGNKKYWQHVDVAGMADTGVMDLYSMSGRNVAATVQVKF</sequence>
<evidence type="ECO:0000256" key="5">
    <source>
        <dbReference type="ARBA" id="ARBA00022692"/>
    </source>
</evidence>
<gene>
    <name evidence="17" type="ORF">BWD09_08685</name>
</gene>
<dbReference type="PANTHER" id="PTHR30069">
    <property type="entry name" value="TONB-DEPENDENT OUTER MEMBRANE RECEPTOR"/>
    <property type="match status" value="1"/>
</dbReference>
<dbReference type="Proteomes" id="UP000193118">
    <property type="component" value="Unassembled WGS sequence"/>
</dbReference>
<evidence type="ECO:0000256" key="6">
    <source>
        <dbReference type="ARBA" id="ARBA00022729"/>
    </source>
</evidence>
<dbReference type="GO" id="GO:0009279">
    <property type="term" value="C:cell outer membrane"/>
    <property type="evidence" value="ECO:0007669"/>
    <property type="project" value="UniProtKB-SubCell"/>
</dbReference>
<dbReference type="EMBL" id="MTBO01000022">
    <property type="protein sequence ID" value="OSI15542.1"/>
    <property type="molecule type" value="Genomic_DNA"/>
</dbReference>
<feature type="compositionally biased region" description="Basic and acidic residues" evidence="13">
    <location>
        <begin position="213"/>
        <end position="230"/>
    </location>
</feature>
<feature type="region of interest" description="Disordered" evidence="13">
    <location>
        <begin position="211"/>
        <end position="242"/>
    </location>
</feature>
<comment type="similarity">
    <text evidence="2 11 12">Belongs to the TonB-dependent receptor family.</text>
</comment>
<keyword evidence="18" id="KW-1185">Reference proteome</keyword>
<evidence type="ECO:0000256" key="13">
    <source>
        <dbReference type="SAM" id="MobiDB-lite"/>
    </source>
</evidence>
<evidence type="ECO:0000256" key="1">
    <source>
        <dbReference type="ARBA" id="ARBA00004571"/>
    </source>
</evidence>
<dbReference type="Pfam" id="PF07715">
    <property type="entry name" value="Plug"/>
    <property type="match status" value="1"/>
</dbReference>
<keyword evidence="5 11" id="KW-0812">Transmembrane</keyword>
<evidence type="ECO:0000256" key="9">
    <source>
        <dbReference type="ARBA" id="ARBA00023170"/>
    </source>
</evidence>
<protein>
    <submittedName>
        <fullName evidence="17">TonB-dependent receptor</fullName>
    </submittedName>
</protein>
<dbReference type="InterPro" id="IPR037066">
    <property type="entry name" value="Plug_dom_sf"/>
</dbReference>
<evidence type="ECO:0000256" key="10">
    <source>
        <dbReference type="ARBA" id="ARBA00023237"/>
    </source>
</evidence>
<dbReference type="Gene3D" id="2.40.170.20">
    <property type="entry name" value="TonB-dependent receptor, beta-barrel domain"/>
    <property type="match status" value="1"/>
</dbReference>
<dbReference type="InterPro" id="IPR012910">
    <property type="entry name" value="Plug_dom"/>
</dbReference>
<keyword evidence="6 14" id="KW-0732">Signal</keyword>
<dbReference type="InterPro" id="IPR010949">
    <property type="entry name" value="TonB_Hb/transfer/lactofer_rcpt"/>
</dbReference>
<evidence type="ECO:0000256" key="11">
    <source>
        <dbReference type="PROSITE-ProRule" id="PRU01360"/>
    </source>
</evidence>
<keyword evidence="3 11" id="KW-0813">Transport</keyword>
<feature type="chain" id="PRO_5013344303" evidence="14">
    <location>
        <begin position="21"/>
        <end position="733"/>
    </location>
</feature>
<keyword evidence="8 11" id="KW-0472">Membrane</keyword>
<dbReference type="InterPro" id="IPR039426">
    <property type="entry name" value="TonB-dep_rcpt-like"/>
</dbReference>
<accession>A0A1X3D717</accession>
<evidence type="ECO:0000256" key="7">
    <source>
        <dbReference type="ARBA" id="ARBA00023077"/>
    </source>
</evidence>
<keyword evidence="7 12" id="KW-0798">TonB box</keyword>
<reference evidence="18" key="1">
    <citation type="submission" date="2017-01" db="EMBL/GenBank/DDBJ databases">
        <authorList>
            <person name="Wolfgang W.J."/>
            <person name="Cole J."/>
            <person name="Wroblewski D."/>
            <person name="Mcginnis J."/>
            <person name="Musser K.A."/>
        </authorList>
    </citation>
    <scope>NUCLEOTIDE SEQUENCE [LARGE SCALE GENOMIC DNA]</scope>
    <source>
        <strain evidence="18">DSM 19151</strain>
    </source>
</reference>
<dbReference type="OrthoDB" id="9764669at2"/>
<name>A0A1X3D717_9NEIS</name>
<dbReference type="PANTHER" id="PTHR30069:SF29">
    <property type="entry name" value="HEMOGLOBIN AND HEMOGLOBIN-HAPTOGLOBIN-BINDING PROTEIN 1-RELATED"/>
    <property type="match status" value="1"/>
</dbReference>
<keyword evidence="4 11" id="KW-1134">Transmembrane beta strand</keyword>
<dbReference type="GO" id="GO:0015232">
    <property type="term" value="F:heme transmembrane transporter activity"/>
    <property type="evidence" value="ECO:0007669"/>
    <property type="project" value="InterPro"/>
</dbReference>
<feature type="domain" description="TonB-dependent receptor-like beta-barrel" evidence="15">
    <location>
        <begin position="284"/>
        <end position="695"/>
    </location>
</feature>
<keyword evidence="9 17" id="KW-0675">Receptor</keyword>
<evidence type="ECO:0000256" key="3">
    <source>
        <dbReference type="ARBA" id="ARBA00022448"/>
    </source>
</evidence>
<evidence type="ECO:0000256" key="4">
    <source>
        <dbReference type="ARBA" id="ARBA00022452"/>
    </source>
</evidence>
<dbReference type="STRING" id="194197.BWD09_08685"/>
<dbReference type="InterPro" id="IPR036942">
    <property type="entry name" value="Beta-barrel_TonB_sf"/>
</dbReference>